<dbReference type="AlphaFoldDB" id="A0AAE2C961"/>
<organism evidence="2 3">
    <name type="scientific">Sesamum alatum</name>
    <dbReference type="NCBI Taxonomy" id="300844"/>
    <lineage>
        <taxon>Eukaryota</taxon>
        <taxon>Viridiplantae</taxon>
        <taxon>Streptophyta</taxon>
        <taxon>Embryophyta</taxon>
        <taxon>Tracheophyta</taxon>
        <taxon>Spermatophyta</taxon>
        <taxon>Magnoliopsida</taxon>
        <taxon>eudicotyledons</taxon>
        <taxon>Gunneridae</taxon>
        <taxon>Pentapetalae</taxon>
        <taxon>asterids</taxon>
        <taxon>lamiids</taxon>
        <taxon>Lamiales</taxon>
        <taxon>Pedaliaceae</taxon>
        <taxon>Sesamum</taxon>
    </lineage>
</organism>
<proteinExistence type="predicted"/>
<reference evidence="2" key="1">
    <citation type="submission" date="2020-06" db="EMBL/GenBank/DDBJ databases">
        <authorList>
            <person name="Li T."/>
            <person name="Hu X."/>
            <person name="Zhang T."/>
            <person name="Song X."/>
            <person name="Zhang H."/>
            <person name="Dai N."/>
            <person name="Sheng W."/>
            <person name="Hou X."/>
            <person name="Wei L."/>
        </authorList>
    </citation>
    <scope>NUCLEOTIDE SEQUENCE</scope>
    <source>
        <strain evidence="2">3651</strain>
        <tissue evidence="2">Leaf</tissue>
    </source>
</reference>
<dbReference type="EMBL" id="JACGWO010000012">
    <property type="protein sequence ID" value="KAK4413360.1"/>
    <property type="molecule type" value="Genomic_DNA"/>
</dbReference>
<feature type="domain" description="DUF7812" evidence="1">
    <location>
        <begin position="139"/>
        <end position="626"/>
    </location>
</feature>
<sequence>MGSTKNSPSKKRARSQCWNEDFSDYRCDFRTIFHVIQSSEGMKAPMLKNLYRLLIHLSSSAQWSVKYAVGSPELDLEICDGGIKVTVGDICELSNVLFKELEERFEQLFLNFCRISANKDLGESSNHLDLCNAVEIMNLLLRCCMLLLTLHTAKPSLISEKGPILLRILRKLSSPNLVENTGKHAFVFEKSVFRECAPADNGCSTSSVEGFTATIQLLEPRNPLLFLKSTMLEVFVDEMLVHGQSRGCFKLINSVVSISEMLFNPHPAHCDIGIVIEAMCNHFILSFSDKQAFGDFLSRLFCMHAKELKYPFGAPALGVTAAISLLLSPIMVSAPKYMQAHLISLVSEAIDIKSLKPDRRLTNCFLSTFEKSVTLYIIHISCLQIDGYSTLPRGFTSISSHDIAHPPFESYISPETKTKVDSLITELENSSNLNQKDIFFRMKSDLVSSSMRFVKECQNLYAVPCQDEILAILSCLVLKASESYDDKAIRPVEGTMLQHIYHLASLLKLMSISLLQAVWCLRHSDDSQSLKNLKHFSSCKEYDIILGTITCFRDLDISLPIKQVLSSAMSSHSMRHKDSKMMFLHFSGLMSLSFVSGLDCLVKACLLTILALLNLFVFEEGDLDALQSMVDSYKESFSSGLPVVRFQETVVDQNSSLVVASKFQKIRSLYSSVMENNCNEMETLSSQTLANGLHVDAVAGLEEEIEETSNGETFLKYVLKTDNNISDFDDLVGFVECRQGYHSKKAPIMQTLLKHIGINVCRENKRLMRARSRKLTVQYGA</sequence>
<reference evidence="2" key="2">
    <citation type="journal article" date="2024" name="Plant">
        <title>Genomic evolution and insights into agronomic trait innovations of Sesamum species.</title>
        <authorList>
            <person name="Miao H."/>
            <person name="Wang L."/>
            <person name="Qu L."/>
            <person name="Liu H."/>
            <person name="Sun Y."/>
            <person name="Le M."/>
            <person name="Wang Q."/>
            <person name="Wei S."/>
            <person name="Zheng Y."/>
            <person name="Lin W."/>
            <person name="Duan Y."/>
            <person name="Cao H."/>
            <person name="Xiong S."/>
            <person name="Wang X."/>
            <person name="Wei L."/>
            <person name="Li C."/>
            <person name="Ma Q."/>
            <person name="Ju M."/>
            <person name="Zhao R."/>
            <person name="Li G."/>
            <person name="Mu C."/>
            <person name="Tian Q."/>
            <person name="Mei H."/>
            <person name="Zhang T."/>
            <person name="Gao T."/>
            <person name="Zhang H."/>
        </authorList>
    </citation>
    <scope>NUCLEOTIDE SEQUENCE</scope>
    <source>
        <strain evidence="2">3651</strain>
    </source>
</reference>
<dbReference type="Proteomes" id="UP001293254">
    <property type="component" value="Unassembled WGS sequence"/>
</dbReference>
<dbReference type="PANTHER" id="PTHR36786:SF1">
    <property type="entry name" value="2-ISOPROPYLMALATE SYNTHASE"/>
    <property type="match status" value="1"/>
</dbReference>
<dbReference type="PANTHER" id="PTHR36786">
    <property type="entry name" value="2-ISOPROPYLMALATE SYNTHASE"/>
    <property type="match status" value="1"/>
</dbReference>
<gene>
    <name evidence="2" type="ORF">Salat_2748600</name>
</gene>
<evidence type="ECO:0000313" key="3">
    <source>
        <dbReference type="Proteomes" id="UP001293254"/>
    </source>
</evidence>
<dbReference type="InterPro" id="IPR056714">
    <property type="entry name" value="DUF7812"/>
</dbReference>
<accession>A0AAE2C961</accession>
<dbReference type="Pfam" id="PF25104">
    <property type="entry name" value="DUF7812"/>
    <property type="match status" value="1"/>
</dbReference>
<comment type="caution">
    <text evidence="2">The sequence shown here is derived from an EMBL/GenBank/DDBJ whole genome shotgun (WGS) entry which is preliminary data.</text>
</comment>
<name>A0AAE2C961_9LAMI</name>
<keyword evidence="3" id="KW-1185">Reference proteome</keyword>
<protein>
    <recommendedName>
        <fullName evidence="1">DUF7812 domain-containing protein</fullName>
    </recommendedName>
</protein>
<evidence type="ECO:0000313" key="2">
    <source>
        <dbReference type="EMBL" id="KAK4413360.1"/>
    </source>
</evidence>
<evidence type="ECO:0000259" key="1">
    <source>
        <dbReference type="Pfam" id="PF25104"/>
    </source>
</evidence>